<dbReference type="PANTHER" id="PTHR37187:SF17">
    <property type="entry name" value="EXPRESSED PROTEIN"/>
    <property type="match status" value="1"/>
</dbReference>
<organism evidence="2 3">
    <name type="scientific">Thlaspi arvense</name>
    <name type="common">Field penny-cress</name>
    <dbReference type="NCBI Taxonomy" id="13288"/>
    <lineage>
        <taxon>Eukaryota</taxon>
        <taxon>Viridiplantae</taxon>
        <taxon>Streptophyta</taxon>
        <taxon>Embryophyta</taxon>
        <taxon>Tracheophyta</taxon>
        <taxon>Spermatophyta</taxon>
        <taxon>Magnoliopsida</taxon>
        <taxon>eudicotyledons</taxon>
        <taxon>Gunneridae</taxon>
        <taxon>Pentapetalae</taxon>
        <taxon>rosids</taxon>
        <taxon>malvids</taxon>
        <taxon>Brassicales</taxon>
        <taxon>Brassicaceae</taxon>
        <taxon>Thlaspideae</taxon>
        <taxon>Thlaspi</taxon>
    </lineage>
</organism>
<accession>A0AAU9S6U4</accession>
<feature type="region of interest" description="Disordered" evidence="1">
    <location>
        <begin position="284"/>
        <end position="307"/>
    </location>
</feature>
<feature type="region of interest" description="Disordered" evidence="1">
    <location>
        <begin position="1"/>
        <end position="232"/>
    </location>
</feature>
<dbReference type="PANTHER" id="PTHR37187">
    <property type="entry name" value="EXPRESSED PROTEIN"/>
    <property type="match status" value="1"/>
</dbReference>
<evidence type="ECO:0000313" key="3">
    <source>
        <dbReference type="Proteomes" id="UP000836841"/>
    </source>
</evidence>
<gene>
    <name evidence="2" type="ORF">TAV2_LOCUS12558</name>
</gene>
<feature type="compositionally biased region" description="Basic and acidic residues" evidence="1">
    <location>
        <begin position="73"/>
        <end position="84"/>
    </location>
</feature>
<feature type="compositionally biased region" description="Basic and acidic residues" evidence="1">
    <location>
        <begin position="179"/>
        <end position="197"/>
    </location>
</feature>
<reference evidence="2 3" key="1">
    <citation type="submission" date="2022-03" db="EMBL/GenBank/DDBJ databases">
        <authorList>
            <person name="Nunn A."/>
            <person name="Chopra R."/>
            <person name="Nunn A."/>
            <person name="Contreras Garrido A."/>
        </authorList>
    </citation>
    <scope>NUCLEOTIDE SEQUENCE [LARGE SCALE GENOMIC DNA]</scope>
</reference>
<evidence type="ECO:0008006" key="4">
    <source>
        <dbReference type="Google" id="ProtNLM"/>
    </source>
</evidence>
<dbReference type="Proteomes" id="UP000836841">
    <property type="component" value="Chromosome 4"/>
</dbReference>
<dbReference type="EMBL" id="OU466860">
    <property type="protein sequence ID" value="CAH2059448.1"/>
    <property type="molecule type" value="Genomic_DNA"/>
</dbReference>
<feature type="compositionally biased region" description="Polar residues" evidence="1">
    <location>
        <begin position="289"/>
        <end position="307"/>
    </location>
</feature>
<sequence>MPSGAKKRKALKKKKEQGAFGSSTSNKGFNGHGYDEHGSQDEGESDGNLSSPGSQGNEELWTRDLSPSPLSGLRKETVKEKTEDADVITQGQGAKSEDIIAVGTDHEENGLNKLPNSLTEYVTHNTRKAASQESGGTSTLEITPAVDSDKPVGSSVSKVVISDKDEHVKSSTDSVSVKLKPDENEEKRSLKEAKEDNSPGSAAGTSKEVKSVKESQVPECSEEESLLPSGPPVVRTSWLSCCGLFDCLKLVREPTTNSKPYENNRHLATNRRRKTFSKQQKLKERLTKQDTSSSVHVHSTINVSARL</sequence>
<evidence type="ECO:0000256" key="1">
    <source>
        <dbReference type="SAM" id="MobiDB-lite"/>
    </source>
</evidence>
<dbReference type="AlphaFoldDB" id="A0AAU9S6U4"/>
<protein>
    <recommendedName>
        <fullName evidence="4">Natural killer-tumor recognition protein</fullName>
    </recommendedName>
</protein>
<feature type="compositionally biased region" description="Basic and acidic residues" evidence="1">
    <location>
        <begin position="161"/>
        <end position="170"/>
    </location>
</feature>
<feature type="compositionally biased region" description="Polar residues" evidence="1">
    <location>
        <begin position="114"/>
        <end position="141"/>
    </location>
</feature>
<feature type="compositionally biased region" description="Low complexity" evidence="1">
    <location>
        <begin position="151"/>
        <end position="160"/>
    </location>
</feature>
<proteinExistence type="predicted"/>
<keyword evidence="3" id="KW-1185">Reference proteome</keyword>
<feature type="compositionally biased region" description="Basic residues" evidence="1">
    <location>
        <begin position="1"/>
        <end position="15"/>
    </location>
</feature>
<name>A0AAU9S6U4_THLAR</name>
<feature type="compositionally biased region" description="Polar residues" evidence="1">
    <location>
        <begin position="47"/>
        <end position="57"/>
    </location>
</feature>
<evidence type="ECO:0000313" key="2">
    <source>
        <dbReference type="EMBL" id="CAH2059448.1"/>
    </source>
</evidence>